<dbReference type="Pfam" id="PF08923">
    <property type="entry name" value="MAPKK1_Int"/>
    <property type="match status" value="1"/>
</dbReference>
<keyword evidence="8" id="KW-1185">Reference proteome</keyword>
<gene>
    <name evidence="7" type="ORF">CCH79_00004474</name>
</gene>
<dbReference type="InterPro" id="IPR015019">
    <property type="entry name" value="LAMTOR3"/>
</dbReference>
<evidence type="ECO:0000256" key="4">
    <source>
        <dbReference type="ARBA" id="ARBA00023136"/>
    </source>
</evidence>
<feature type="compositionally biased region" description="Polar residues" evidence="6">
    <location>
        <begin position="12"/>
        <end position="27"/>
    </location>
</feature>
<evidence type="ECO:0000256" key="6">
    <source>
        <dbReference type="SAM" id="MobiDB-lite"/>
    </source>
</evidence>
<sequence length="1111" mass="122442">MTQNPEGDIHLQSGSLTHMGQQCCSTEVHQEPSPPWSSVPHSQVSPKEASSRKLFQMERSPSDVSMRRHSPQPAERDRLSRATTRFTSTTESYRARKRQLEKKPGKIWNWAMEVQNGNNFSFSLLLMEDTKGVDSRKPRGAKLGQRFLQTRKVDSAFGQGLWSLTKIAHSINECWYLPCFELGITAVQDLKRYLYKQLQRLVVLENHSYQFGVSSKLLNQLFVLLSVEGLHAVVVTDRDGVPVIKVANDNAPVHALRPGFLSTFALATDQGSKLGLSKNKSIICYYNSYQIVQFNRLPLVISFIASSNANTGLIMSLEKELAPLIENLRQVVENKSKQSIFASFGMRLTGQTGQSSQQRHYCSSGDNSHPLHWTGGEPLQHAGTVRFHLNFCVCPLRRGQDTTSSPQGSSPGLSVQTGRLLGPVCFMFQRCILRGEGSESTDDVEERLGHLDCFDPEQVGGVAANHAEGTVEQHEAKIQDGTEQQHQHVNPRLQHTERTRCFDAAFVSLPTASVMTPILSRISWTTLLFWSGVDRQQMTALHLQLSSRKLAFSSSCRAHSNVRPSITRMKLLVLVKEDSSPSSSPKSMMTESAPLVYTTTCPVRGWRTTTDILFLLESKGRMWSSCTTREPIPGRSTSRLSAERPLRVQWYARAAWTRAASSGLSASYSSSSSLSSSDCTSLSRSTFCLAASPSPFKSLKFSRSSGLCLAAESSPSHLSGKSTLLFSVQVSWLVSRARSDPSMLLLVGVLKLKEPVFPRVNNLLSGGAKTIQFPHQLRIRDHVFRLSKNPAGATSSSVILKLNVNHDANHRLGVADGAAPQKKVAAVKANPSLTRVLAVCSFNVTDPTGVRGVQQQQVSRDDFITRQTDKVSDSHVTPAPVNVGLLLAVIILVCPPHPAEAQKPRKKVGLEELLAWMTRFNATPPQSKTKTVFRRANAVALVLLGHGFIFLLVGAVAGQHCPPLAAGPLRGAFARKAIRRRVPASLRVYGQKLPTAMSHPVKALHLSSPSCGRAPTPAWNSDFFLNSFNDVLLQTTVGQTEACCYIARTAAVNKANLRDLLVSPSWKPESRYPLFLLTYPAVCFHPWPDSTTAVGWIFLVTSLEFQPQQKT</sequence>
<dbReference type="SUPFAM" id="SSF103196">
    <property type="entry name" value="Roadblock/LC7 domain"/>
    <property type="match status" value="1"/>
</dbReference>
<accession>A0A315UYU2</accession>
<evidence type="ECO:0000313" key="8">
    <source>
        <dbReference type="Proteomes" id="UP000250572"/>
    </source>
</evidence>
<feature type="region of interest" description="Disordered" evidence="6">
    <location>
        <begin position="1"/>
        <end position="93"/>
    </location>
</feature>
<dbReference type="AlphaFoldDB" id="A0A315UYU2"/>
<comment type="similarity">
    <text evidence="2">Belongs to the LAMTOR3 family.</text>
</comment>
<feature type="compositionally biased region" description="Polar residues" evidence="6">
    <location>
        <begin position="81"/>
        <end position="92"/>
    </location>
</feature>
<evidence type="ECO:0000256" key="1">
    <source>
        <dbReference type="ARBA" id="ARBA00004492"/>
    </source>
</evidence>
<dbReference type="STRING" id="33528.ENSGAFP00000016430"/>
<dbReference type="GO" id="GO:0032008">
    <property type="term" value="P:positive regulation of TOR signaling"/>
    <property type="evidence" value="ECO:0007669"/>
    <property type="project" value="TreeGrafter"/>
</dbReference>
<proteinExistence type="inferred from homology"/>
<protein>
    <recommendedName>
        <fullName evidence="9">Ragulator complex protein LAMTOR3</fullName>
    </recommendedName>
</protein>
<name>A0A315UYU2_GAMAF</name>
<dbReference type="GO" id="GO:0071230">
    <property type="term" value="P:cellular response to amino acid stimulus"/>
    <property type="evidence" value="ECO:0007669"/>
    <property type="project" value="TreeGrafter"/>
</dbReference>
<comment type="function">
    <text evidence="5">As part of the Ragulator complex it is involved in amino acid sensing and activation of mTORC1, a signaling complex promoting cell growth in response to growth factors, energy levels, and amino acids. Activated by amino acids through a mechanism involving the lysosomal V-ATPase, the Ragulator plays a dual role for the small GTPases Rag (RagA/RRAGA, RagB/RRAGB, RagC/RRAGC and/or RagD/RRAGD): it (1) acts as a guanine nucleotide exchange factor (GEF), activating the small GTPases Rag and (2) mediates recruitment of Rag GTPases to the lysosome membrane. Activated Ragulator and Rag GTPases function as a scaffold recruiting mTORC1 to lysosomes where it is in turn activated.</text>
</comment>
<reference evidence="7 8" key="1">
    <citation type="journal article" date="2018" name="G3 (Bethesda)">
        <title>A High-Quality Reference Genome for the Invasive Mosquitofish Gambusia affinis Using a Chicago Library.</title>
        <authorList>
            <person name="Hoffberg S.L."/>
            <person name="Troendle N.J."/>
            <person name="Glenn T.C."/>
            <person name="Mahmud O."/>
            <person name="Louha S."/>
            <person name="Chalopin D."/>
            <person name="Bennetzen J.L."/>
            <person name="Mauricio R."/>
        </authorList>
    </citation>
    <scope>NUCLEOTIDE SEQUENCE [LARGE SCALE GENOMIC DNA]</scope>
    <source>
        <strain evidence="7">NE01/NJP1002.9</strain>
        <tissue evidence="7">Muscle</tissue>
    </source>
</reference>
<keyword evidence="3" id="KW-0967">Endosome</keyword>
<dbReference type="GO" id="GO:0071986">
    <property type="term" value="C:Ragulator complex"/>
    <property type="evidence" value="ECO:0007669"/>
    <property type="project" value="TreeGrafter"/>
</dbReference>
<dbReference type="Proteomes" id="UP000250572">
    <property type="component" value="Unassembled WGS sequence"/>
</dbReference>
<evidence type="ECO:0008006" key="9">
    <source>
        <dbReference type="Google" id="ProtNLM"/>
    </source>
</evidence>
<dbReference type="PANTHER" id="PTHR13378:SF1">
    <property type="entry name" value="RAGULATOR COMPLEX PROTEIN LAMTOR3"/>
    <property type="match status" value="1"/>
</dbReference>
<comment type="subcellular location">
    <subcellularLocation>
        <location evidence="1">Late endosome membrane</location>
        <topology evidence="1">Peripheral membrane protein</topology>
        <orientation evidence="1">Cytoplasmic side</orientation>
    </subcellularLocation>
</comment>
<dbReference type="Gene3D" id="3.30.450.30">
    <property type="entry name" value="Dynein light chain 2a, cytoplasmic"/>
    <property type="match status" value="1"/>
</dbReference>
<dbReference type="FunFam" id="3.30.450.30:FF:000003">
    <property type="entry name" value="ragulator complex protein LAMTOR3 homolog"/>
    <property type="match status" value="1"/>
</dbReference>
<comment type="caution">
    <text evidence="7">The sequence shown here is derived from an EMBL/GenBank/DDBJ whole genome shotgun (WGS) entry which is preliminary data.</text>
</comment>
<evidence type="ECO:0000313" key="7">
    <source>
        <dbReference type="EMBL" id="PWA16356.1"/>
    </source>
</evidence>
<evidence type="ECO:0000256" key="5">
    <source>
        <dbReference type="ARBA" id="ARBA00045571"/>
    </source>
</evidence>
<evidence type="ECO:0000256" key="2">
    <source>
        <dbReference type="ARBA" id="ARBA00005356"/>
    </source>
</evidence>
<keyword evidence="4" id="KW-0472">Membrane</keyword>
<dbReference type="GO" id="GO:0031902">
    <property type="term" value="C:late endosome membrane"/>
    <property type="evidence" value="ECO:0007669"/>
    <property type="project" value="UniProtKB-SubCell"/>
</dbReference>
<dbReference type="PANTHER" id="PTHR13378">
    <property type="entry name" value="REGULATOR COMPLEX PROTEIN LAMTOR3"/>
    <property type="match status" value="1"/>
</dbReference>
<dbReference type="SMART" id="SM01278">
    <property type="entry name" value="MAPKK1_Int"/>
    <property type="match status" value="1"/>
</dbReference>
<dbReference type="EMBL" id="NHOQ01002481">
    <property type="protein sequence ID" value="PWA16356.1"/>
    <property type="molecule type" value="Genomic_DNA"/>
</dbReference>
<organism evidence="7 8">
    <name type="scientific">Gambusia affinis</name>
    <name type="common">Western mosquitofish</name>
    <name type="synonym">Heterandria affinis</name>
    <dbReference type="NCBI Taxonomy" id="33528"/>
    <lineage>
        <taxon>Eukaryota</taxon>
        <taxon>Metazoa</taxon>
        <taxon>Chordata</taxon>
        <taxon>Craniata</taxon>
        <taxon>Vertebrata</taxon>
        <taxon>Euteleostomi</taxon>
        <taxon>Actinopterygii</taxon>
        <taxon>Neopterygii</taxon>
        <taxon>Teleostei</taxon>
        <taxon>Neoteleostei</taxon>
        <taxon>Acanthomorphata</taxon>
        <taxon>Ovalentaria</taxon>
        <taxon>Atherinomorphae</taxon>
        <taxon>Cyprinodontiformes</taxon>
        <taxon>Poeciliidae</taxon>
        <taxon>Poeciliinae</taxon>
        <taxon>Gambusia</taxon>
    </lineage>
</organism>
<evidence type="ECO:0000256" key="3">
    <source>
        <dbReference type="ARBA" id="ARBA00022753"/>
    </source>
</evidence>